<feature type="domain" description="TTF-type" evidence="2">
    <location>
        <begin position="150"/>
        <end position="239"/>
    </location>
</feature>
<comment type="caution">
    <text evidence="3">The sequence shown here is derived from an EMBL/GenBank/DDBJ whole genome shotgun (WGS) entry which is preliminary data.</text>
</comment>
<reference evidence="3 4" key="1">
    <citation type="submission" date="2022-05" db="EMBL/GenBank/DDBJ databases">
        <authorList>
            <consortium name="Genoscope - CEA"/>
            <person name="William W."/>
        </authorList>
    </citation>
    <scope>NUCLEOTIDE SEQUENCE [LARGE SCALE GENOMIC DNA]</scope>
</reference>
<evidence type="ECO:0000259" key="2">
    <source>
        <dbReference type="SMART" id="SM00597"/>
    </source>
</evidence>
<proteinExistence type="predicted"/>
<dbReference type="EMBL" id="CALNXJ010000001">
    <property type="protein sequence ID" value="CAH3031795.1"/>
    <property type="molecule type" value="Genomic_DNA"/>
</dbReference>
<feature type="region of interest" description="Disordered" evidence="1">
    <location>
        <begin position="31"/>
        <end position="67"/>
    </location>
</feature>
<dbReference type="Pfam" id="PF14291">
    <property type="entry name" value="DUF4371"/>
    <property type="match status" value="1"/>
</dbReference>
<dbReference type="InterPro" id="IPR006580">
    <property type="entry name" value="Znf_TTF"/>
</dbReference>
<dbReference type="SUPFAM" id="SSF53098">
    <property type="entry name" value="Ribonuclease H-like"/>
    <property type="match status" value="1"/>
</dbReference>
<protein>
    <recommendedName>
        <fullName evidence="2">TTF-type domain-containing protein</fullName>
    </recommendedName>
</protein>
<dbReference type="InterPro" id="IPR012337">
    <property type="entry name" value="RNaseH-like_sf"/>
</dbReference>
<dbReference type="Proteomes" id="UP001159428">
    <property type="component" value="Unassembled WGS sequence"/>
</dbReference>
<sequence>MKKITDFYAKKSGKFIIIPFKYKHFADSATDELRSQESASNNEGINEERSCSAPPNKLPKLSNPDDQAGVSGIEDVVTKGPVAATSGSTTGTKIDLGTVVKAAEGSWGVLKRLPQEITDEKRMQYLTFHWKPSESDILHSHQVIKGKKTWKNSFQSKWLKQFPWLCYSNLLEGGICSHCILFPHKVTKGTTPGVLVTAPYQKSYTKALGKDGILNCHEQSVMHKYATEQADLFKQTFENPDRCRVDSQLATSVANQATENKEILRQIVLAVEFLAKQSLAFRGHCDDRVDFSSYEINRGNFVALLQLLVKGNDSLQKHLLSSNRQARYTCKTIQNDVIHVYASKIKERLIKDLRTKDLPFTIIADECTDPHSNQEILSLCLRFVDQSTPNDPHVKECLISFMHLERTNAAMISRKILESLSHPSISLDPSNIRGQAYDGASVMSSGKEGVQAKIKETRPALYTHCYSHCLNLSIAATCKLPEVRNLIGLINEAYLFLNNSPKQQQLFELTLKEYLPENSRSKLPGLCKTRWVERHTCLDVFLEMYELLVTFLDAVISPHEYPHLKSSTGSWNWDKDTITKAQGLKACLLTFQSVVVFITTKNILDEVKALASKLQKQDQDIFEAYTMVDEVIGNIKSARKNIDLTFKSSKKKC</sequence>
<evidence type="ECO:0000256" key="1">
    <source>
        <dbReference type="SAM" id="MobiDB-lite"/>
    </source>
</evidence>
<accession>A0AAU9VK42</accession>
<dbReference type="AlphaFoldDB" id="A0AAU9VK42"/>
<gene>
    <name evidence="3" type="ORF">PMEA_00000618</name>
</gene>
<keyword evidence="4" id="KW-1185">Reference proteome</keyword>
<organism evidence="3 4">
    <name type="scientific">Pocillopora meandrina</name>
    <dbReference type="NCBI Taxonomy" id="46732"/>
    <lineage>
        <taxon>Eukaryota</taxon>
        <taxon>Metazoa</taxon>
        <taxon>Cnidaria</taxon>
        <taxon>Anthozoa</taxon>
        <taxon>Hexacorallia</taxon>
        <taxon>Scleractinia</taxon>
        <taxon>Astrocoeniina</taxon>
        <taxon>Pocilloporidae</taxon>
        <taxon>Pocillopora</taxon>
    </lineage>
</organism>
<dbReference type="PANTHER" id="PTHR45749:SF37">
    <property type="entry name" value="OS05G0311600 PROTEIN"/>
    <property type="match status" value="1"/>
</dbReference>
<name>A0AAU9VK42_9CNID</name>
<dbReference type="SMART" id="SM00597">
    <property type="entry name" value="ZnF_TTF"/>
    <property type="match status" value="1"/>
</dbReference>
<dbReference type="InterPro" id="IPR025398">
    <property type="entry name" value="DUF4371"/>
</dbReference>
<evidence type="ECO:0000313" key="3">
    <source>
        <dbReference type="EMBL" id="CAH3031795.1"/>
    </source>
</evidence>
<evidence type="ECO:0000313" key="4">
    <source>
        <dbReference type="Proteomes" id="UP001159428"/>
    </source>
</evidence>
<dbReference type="PANTHER" id="PTHR45749">
    <property type="match status" value="1"/>
</dbReference>